<protein>
    <submittedName>
        <fullName evidence="1">Uncharacterized protein</fullName>
    </submittedName>
</protein>
<reference evidence="1" key="1">
    <citation type="submission" date="2021-12" db="EMBL/GenBank/DDBJ databases">
        <authorList>
            <person name="Veyrier F.J."/>
        </authorList>
    </citation>
    <scope>NUCLEOTIDE SEQUENCE</scope>
    <source>
        <strain evidence="1">SAG 1488-6</strain>
    </source>
</reference>
<dbReference type="Proteomes" id="UP000832034">
    <property type="component" value="Chromosome"/>
</dbReference>
<reference evidence="1" key="2">
    <citation type="journal article" date="2022" name="Res Sq">
        <title>Evolution of multicellular longitudinally dividing oral cavity symbionts (Neisseriaceae).</title>
        <authorList>
            <person name="Nyongesa S."/>
            <person name="Weber P."/>
            <person name="Bernet E."/>
            <person name="Pullido F."/>
            <person name="Nieckarz M."/>
            <person name="Delaby M."/>
            <person name="Nieves C."/>
            <person name="Viehboeck T."/>
            <person name="Krause N."/>
            <person name="Rivera-Millot A."/>
            <person name="Nakamura A."/>
            <person name="Vischer N."/>
            <person name="VanNieuwenhze M."/>
            <person name="Brun Y."/>
            <person name="Cava F."/>
            <person name="Bulgheresi S."/>
            <person name="Veyrier F."/>
        </authorList>
    </citation>
    <scope>NUCLEOTIDE SEQUENCE</scope>
    <source>
        <strain evidence="1">SAG 1488-6</strain>
    </source>
</reference>
<gene>
    <name evidence="1" type="ORF">LVJ81_05085</name>
</gene>
<proteinExistence type="predicted"/>
<evidence type="ECO:0000313" key="2">
    <source>
        <dbReference type="Proteomes" id="UP000832034"/>
    </source>
</evidence>
<keyword evidence="2" id="KW-1185">Reference proteome</keyword>
<name>A0ABY4EEP3_VITST</name>
<accession>A0ABY4EEP3</accession>
<evidence type="ECO:0000313" key="1">
    <source>
        <dbReference type="EMBL" id="UOO93405.1"/>
    </source>
</evidence>
<dbReference type="RefSeq" id="WP_019959144.1">
    <property type="nucleotide sequence ID" value="NZ_CP091512.1"/>
</dbReference>
<organism evidence="1 2">
    <name type="scientific">Vitreoscilla stercoraria</name>
    <dbReference type="NCBI Taxonomy" id="61"/>
    <lineage>
        <taxon>Bacteria</taxon>
        <taxon>Pseudomonadati</taxon>
        <taxon>Pseudomonadota</taxon>
        <taxon>Betaproteobacteria</taxon>
        <taxon>Neisseriales</taxon>
        <taxon>Neisseriaceae</taxon>
        <taxon>Vitreoscilla</taxon>
    </lineage>
</organism>
<sequence length="346" mass="38473">MKALIPLQQSHEHDAFETELKQVFVALYQTHLADAAQNINVYGTPYLGNRDLLQKSLVADGIGNFEAENVDLSVLKYLHMARRYRNGKRGLHLLNTYLRALWRDDYKAYQLYFVKDGVYAQDASLFSPTDIEEMGRSAEDFVLTSRVRIELSPDLTPVDAIPSDVANSLDDTLPARLFIHDIVVRRDVNGGVNIGQHSDFFSVTRETVVKFEVEEAVYLTSKPYPTDEFEALQTSVSIQSIEIKNVMVALDNIEPEAITSSAIIESAQLKNVLVSQEASIEAITSSAIIQSAQLKNVLVNQEAPIEAITSNAAIESAQLKNVLITNDAQSEALSCSILIQEFHIDN</sequence>
<dbReference type="EMBL" id="CP091512">
    <property type="protein sequence ID" value="UOO93405.1"/>
    <property type="molecule type" value="Genomic_DNA"/>
</dbReference>